<proteinExistence type="predicted"/>
<sequence length="89" mass="9959">MYGIELCSVKLVKDQSSKKPKGYAFVQYMNQDDAMSALETMDQKYLDGRVVFVELAKPMDKKSAYPKTCGPPQGSPYSGQKQPKDQQST</sequence>
<dbReference type="GO" id="GO:0071004">
    <property type="term" value="C:U2-type prespliceosome"/>
    <property type="evidence" value="ECO:0007669"/>
    <property type="project" value="TreeGrafter"/>
</dbReference>
<feature type="compositionally biased region" description="Polar residues" evidence="4">
    <location>
        <begin position="75"/>
        <end position="89"/>
    </location>
</feature>
<dbReference type="Gene3D" id="3.30.70.330">
    <property type="match status" value="1"/>
</dbReference>
<dbReference type="Pfam" id="PF00076">
    <property type="entry name" value="RRM_1"/>
    <property type="match status" value="1"/>
</dbReference>
<evidence type="ECO:0000313" key="6">
    <source>
        <dbReference type="EMBL" id="KAD7478290.1"/>
    </source>
</evidence>
<evidence type="ECO:0000256" key="3">
    <source>
        <dbReference type="PROSITE-ProRule" id="PRU00176"/>
    </source>
</evidence>
<dbReference type="GO" id="GO:0003729">
    <property type="term" value="F:mRNA binding"/>
    <property type="evidence" value="ECO:0007669"/>
    <property type="project" value="TreeGrafter"/>
</dbReference>
<dbReference type="GO" id="GO:0071011">
    <property type="term" value="C:precatalytic spliceosome"/>
    <property type="evidence" value="ECO:0007669"/>
    <property type="project" value="TreeGrafter"/>
</dbReference>
<comment type="subcellular location">
    <subcellularLocation>
        <location evidence="1">Nucleus</location>
    </subcellularLocation>
</comment>
<evidence type="ECO:0000256" key="4">
    <source>
        <dbReference type="SAM" id="MobiDB-lite"/>
    </source>
</evidence>
<evidence type="ECO:0000313" key="7">
    <source>
        <dbReference type="Proteomes" id="UP000326396"/>
    </source>
</evidence>
<reference evidence="6 7" key="1">
    <citation type="submission" date="2019-05" db="EMBL/GenBank/DDBJ databases">
        <title>Mikania micrantha, genome provides insights into the molecular mechanism of rapid growth.</title>
        <authorList>
            <person name="Liu B."/>
        </authorList>
    </citation>
    <scope>NUCLEOTIDE SEQUENCE [LARGE SCALE GENOMIC DNA]</scope>
    <source>
        <strain evidence="6">NLD-2019</strain>
        <tissue evidence="6">Leaf</tissue>
    </source>
</reference>
<gene>
    <name evidence="6" type="ORF">E3N88_01426</name>
</gene>
<dbReference type="PANTHER" id="PTHR13952">
    <property type="entry name" value="U1 SMALL NUCLEAR RIBONUCLEOPROTEIN 70 KD"/>
    <property type="match status" value="1"/>
</dbReference>
<evidence type="ECO:0000256" key="2">
    <source>
        <dbReference type="ARBA" id="ARBA00023242"/>
    </source>
</evidence>
<feature type="region of interest" description="Disordered" evidence="4">
    <location>
        <begin position="61"/>
        <end position="89"/>
    </location>
</feature>
<dbReference type="EMBL" id="SZYD01000001">
    <property type="protein sequence ID" value="KAD7478290.1"/>
    <property type="molecule type" value="Genomic_DNA"/>
</dbReference>
<dbReference type="GO" id="GO:0000398">
    <property type="term" value="P:mRNA splicing, via spliceosome"/>
    <property type="evidence" value="ECO:0007669"/>
    <property type="project" value="TreeGrafter"/>
</dbReference>
<dbReference type="SUPFAM" id="SSF54928">
    <property type="entry name" value="RNA-binding domain, RBD"/>
    <property type="match status" value="1"/>
</dbReference>
<dbReference type="PANTHER" id="PTHR13952:SF19">
    <property type="entry name" value="GLYCINE-RICH RNA-BINDING PROTEIN 4, MITOCHONDRIAL ISOFORM X1"/>
    <property type="match status" value="1"/>
</dbReference>
<dbReference type="AlphaFoldDB" id="A0A5N6Q3N1"/>
<dbReference type="GO" id="GO:0005685">
    <property type="term" value="C:U1 snRNP"/>
    <property type="evidence" value="ECO:0007669"/>
    <property type="project" value="TreeGrafter"/>
</dbReference>
<name>A0A5N6Q3N1_9ASTR</name>
<dbReference type="InterPro" id="IPR012677">
    <property type="entry name" value="Nucleotide-bd_a/b_plait_sf"/>
</dbReference>
<dbReference type="InterPro" id="IPR051183">
    <property type="entry name" value="U1_U11-U12_snRNP_70-35kDa"/>
</dbReference>
<evidence type="ECO:0000259" key="5">
    <source>
        <dbReference type="PROSITE" id="PS50102"/>
    </source>
</evidence>
<dbReference type="PROSITE" id="PS50102">
    <property type="entry name" value="RRM"/>
    <property type="match status" value="1"/>
</dbReference>
<dbReference type="InterPro" id="IPR035979">
    <property type="entry name" value="RBD_domain_sf"/>
</dbReference>
<feature type="domain" description="RRM" evidence="5">
    <location>
        <begin position="5"/>
        <end position="58"/>
    </location>
</feature>
<dbReference type="Proteomes" id="UP000326396">
    <property type="component" value="Linkage Group LG1"/>
</dbReference>
<keyword evidence="2" id="KW-0539">Nucleus</keyword>
<accession>A0A5N6Q3N1</accession>
<dbReference type="OrthoDB" id="439808at2759"/>
<comment type="caution">
    <text evidence="6">The sequence shown here is derived from an EMBL/GenBank/DDBJ whole genome shotgun (WGS) entry which is preliminary data.</text>
</comment>
<dbReference type="InterPro" id="IPR000504">
    <property type="entry name" value="RRM_dom"/>
</dbReference>
<protein>
    <recommendedName>
        <fullName evidence="5">RRM domain-containing protein</fullName>
    </recommendedName>
</protein>
<dbReference type="GO" id="GO:0030619">
    <property type="term" value="F:U1 snRNA binding"/>
    <property type="evidence" value="ECO:0007669"/>
    <property type="project" value="TreeGrafter"/>
</dbReference>
<keyword evidence="3" id="KW-0694">RNA-binding</keyword>
<evidence type="ECO:0000256" key="1">
    <source>
        <dbReference type="ARBA" id="ARBA00004123"/>
    </source>
</evidence>
<keyword evidence="7" id="KW-1185">Reference proteome</keyword>
<organism evidence="6 7">
    <name type="scientific">Mikania micrantha</name>
    <name type="common">bitter vine</name>
    <dbReference type="NCBI Taxonomy" id="192012"/>
    <lineage>
        <taxon>Eukaryota</taxon>
        <taxon>Viridiplantae</taxon>
        <taxon>Streptophyta</taxon>
        <taxon>Embryophyta</taxon>
        <taxon>Tracheophyta</taxon>
        <taxon>Spermatophyta</taxon>
        <taxon>Magnoliopsida</taxon>
        <taxon>eudicotyledons</taxon>
        <taxon>Gunneridae</taxon>
        <taxon>Pentapetalae</taxon>
        <taxon>asterids</taxon>
        <taxon>campanulids</taxon>
        <taxon>Asterales</taxon>
        <taxon>Asteraceae</taxon>
        <taxon>Asteroideae</taxon>
        <taxon>Heliantheae alliance</taxon>
        <taxon>Eupatorieae</taxon>
        <taxon>Mikania</taxon>
    </lineage>
</organism>